<gene>
    <name evidence="1" type="ORF">EV681_4003</name>
</gene>
<dbReference type="SUPFAM" id="SSF52540">
    <property type="entry name" value="P-loop containing nucleoside triphosphate hydrolases"/>
    <property type="match status" value="1"/>
</dbReference>
<reference evidence="1 2" key="1">
    <citation type="submission" date="2019-02" db="EMBL/GenBank/DDBJ databases">
        <title>Genomic Encyclopedia of Type Strains, Phase IV (KMG-IV): sequencing the most valuable type-strain genomes for metagenomic binning, comparative biology and taxonomic classification.</title>
        <authorList>
            <person name="Goeker M."/>
        </authorList>
    </citation>
    <scope>NUCLEOTIDE SEQUENCE [LARGE SCALE GENOMIC DNA]</scope>
    <source>
        <strain evidence="1 2">DSM 23814</strain>
    </source>
</reference>
<dbReference type="Proteomes" id="UP000293398">
    <property type="component" value="Unassembled WGS sequence"/>
</dbReference>
<dbReference type="Gene3D" id="3.40.50.300">
    <property type="entry name" value="P-loop containing nucleotide triphosphate hydrolases"/>
    <property type="match status" value="1"/>
</dbReference>
<dbReference type="AlphaFoldDB" id="A0A4Q7V6X1"/>
<keyword evidence="2" id="KW-1185">Reference proteome</keyword>
<evidence type="ECO:0000313" key="2">
    <source>
        <dbReference type="Proteomes" id="UP000293398"/>
    </source>
</evidence>
<dbReference type="InterPro" id="IPR027417">
    <property type="entry name" value="P-loop_NTPase"/>
</dbReference>
<sequence>MNANISILFHNWPDYFQSSKTPSTVIENRKRLHANGIVMEHAGEILILTGPPGSGKTTAALALTEQAGSAKVHLHTDDFWRFIKNGAIAPYLPSAHIQNNVVMNALSGVAQSYAHGGYFVVVDGIIGPWFLPSFQTIATPVHYIVLRPSLALAIARCQQRGNDTLTDPEPIAALHQQFSLLGELEHHVLSVDGKTRQETLEMIISAMQTGKFRL</sequence>
<accession>A0A4Q7V6X1</accession>
<dbReference type="EMBL" id="SHKO01000004">
    <property type="protein sequence ID" value="RZT92095.1"/>
    <property type="molecule type" value="Genomic_DNA"/>
</dbReference>
<dbReference type="Pfam" id="PF13671">
    <property type="entry name" value="AAA_33"/>
    <property type="match status" value="1"/>
</dbReference>
<organism evidence="1 2">
    <name type="scientific">Advenella incenata</name>
    <dbReference type="NCBI Taxonomy" id="267800"/>
    <lineage>
        <taxon>Bacteria</taxon>
        <taxon>Pseudomonadati</taxon>
        <taxon>Pseudomonadota</taxon>
        <taxon>Betaproteobacteria</taxon>
        <taxon>Burkholderiales</taxon>
        <taxon>Alcaligenaceae</taxon>
    </lineage>
</organism>
<evidence type="ECO:0000313" key="1">
    <source>
        <dbReference type="EMBL" id="RZT92095.1"/>
    </source>
</evidence>
<comment type="caution">
    <text evidence="1">The sequence shown here is derived from an EMBL/GenBank/DDBJ whole genome shotgun (WGS) entry which is preliminary data.</text>
</comment>
<protein>
    <submittedName>
        <fullName evidence="1">AAA domain-containing protein</fullName>
    </submittedName>
</protein>
<name>A0A4Q7V6X1_9BURK</name>
<proteinExistence type="predicted"/>